<dbReference type="SUPFAM" id="SSF49899">
    <property type="entry name" value="Concanavalin A-like lectins/glucanases"/>
    <property type="match status" value="1"/>
</dbReference>
<evidence type="ECO:0000313" key="1">
    <source>
        <dbReference type="EMBL" id="TPR26238.1"/>
    </source>
</evidence>
<dbReference type="EMBL" id="QUAV01000001">
    <property type="protein sequence ID" value="TPR26238.1"/>
    <property type="molecule type" value="Genomic_DNA"/>
</dbReference>
<keyword evidence="2" id="KW-1185">Reference proteome</keyword>
<name>A0ABY2YY57_9LACO</name>
<gene>
    <name evidence="1" type="ORF">DY114_00645</name>
</gene>
<sequence>MQGNFNVIGSNVPKQIYDKYNNVQIITDGSQRTKQAMWWKNKVNVTKPFTIKFYAYITAPDLSNVADGITFSLQNDDRKQITDSNGNPIKSNAIGTNGESMGAYGDVRSNNYYDGDYIKNDFSYEFDPYYNGDYSDNGLQDKFGNSITGQHTAFTTTDSTGINGLTRGSLYGNYGFSQNHYDAHPLSDWPGILLPKWHKFIYNWTPNSDGTAKADVQIDDSSIHQSHVIDINQILGANNNNPYVWWGFTGSTGLYTMISAIADTAVTGDPGITKLALDISNLSDDKKKQIKYNIDNSNQSELTKKELIDCIYNPNSSSSDADLSNMLVSLVPSEYFSASVKNTNVGDVILYKVSIYNYKTIDGIGNDWTNVKVVDDNLSDKGMTSLDNRNNIDATYEDIPPIDINSNSDVQPSSVGIRTIINSNKNISNPRSNIVVASGSNFYGNSIEGNNASRSSVANVYVNKTLPPINNRILVDNKMTNVNKNDSLKSDNLSDVSSYNSIKYSTNLKNIVDGSKTSNSGTYSFWVPSLNGNQADISVNNKQISSNATNSSPYYKISDNYEYSNSIGNYLNKNSNDSKRKLVTIYNLPSISVNNDVNITATIKLDNKNPTSFSSTPTFMDGSDYYIGQKENYNFDNGNLSFNYINDIDYGIKDSFYINTLLSPSKIERQNNYYSVNKNKVYNMAQIYDSRRYKIPYSVYLSQIPISNNSVNEIGSKESPFILHYFKNNNDNILNPNSEPIDIFNNNITNDDDNDTVSNINWDNQNELKLGNNTNFNEHNYSIQKGTTSYNAELNWSIKDNGTP</sequence>
<accession>A0ABY2YY57</accession>
<organism evidence="1 2">
    <name type="scientific">Apilactobacillus micheneri</name>
    <dbReference type="NCBI Taxonomy" id="1899430"/>
    <lineage>
        <taxon>Bacteria</taxon>
        <taxon>Bacillati</taxon>
        <taxon>Bacillota</taxon>
        <taxon>Bacilli</taxon>
        <taxon>Lactobacillales</taxon>
        <taxon>Lactobacillaceae</taxon>
        <taxon>Apilactobacillus</taxon>
    </lineage>
</organism>
<dbReference type="InterPro" id="IPR013320">
    <property type="entry name" value="ConA-like_dom_sf"/>
</dbReference>
<dbReference type="Gene3D" id="2.60.120.200">
    <property type="match status" value="1"/>
</dbReference>
<proteinExistence type="predicted"/>
<dbReference type="Proteomes" id="UP000777560">
    <property type="component" value="Unassembled WGS sequence"/>
</dbReference>
<comment type="caution">
    <text evidence="1">The sequence shown here is derived from an EMBL/GenBank/DDBJ whole genome shotgun (WGS) entry which is preliminary data.</text>
</comment>
<protein>
    <submittedName>
        <fullName evidence="1">Uncharacterized protein</fullName>
    </submittedName>
</protein>
<dbReference type="RefSeq" id="WP_105964209.1">
    <property type="nucleotide sequence ID" value="NZ_POSO01000002.1"/>
</dbReference>
<evidence type="ECO:0000313" key="2">
    <source>
        <dbReference type="Proteomes" id="UP000777560"/>
    </source>
</evidence>
<reference evidence="1 2" key="1">
    <citation type="submission" date="2018-08" db="EMBL/GenBank/DDBJ databases">
        <title>Comparative genomics of wild bee and flower associated Lactobacillus reveals potential adaptation to the bee host.</title>
        <authorList>
            <person name="Vuong H.Q."/>
            <person name="Mcfrederick Q.S."/>
        </authorList>
    </citation>
    <scope>NUCLEOTIDE SEQUENCE [LARGE SCALE GENOMIC DNA]</scope>
    <source>
        <strain evidence="1 2">HV_13</strain>
    </source>
</reference>